<dbReference type="InterPro" id="IPR038765">
    <property type="entry name" value="Papain-like_cys_pep_sf"/>
</dbReference>
<keyword evidence="4" id="KW-1185">Reference proteome</keyword>
<gene>
    <name evidence="3" type="ORF">PECUL_23A010502</name>
</gene>
<evidence type="ECO:0000256" key="1">
    <source>
        <dbReference type="ARBA" id="ARBA00022490"/>
    </source>
</evidence>
<accession>A0AAD1S6Y1</accession>
<dbReference type="Gene3D" id="3.90.70.10">
    <property type="entry name" value="Cysteine proteinases"/>
    <property type="match status" value="1"/>
</dbReference>
<dbReference type="Pfam" id="PF00443">
    <property type="entry name" value="UCH"/>
    <property type="match status" value="1"/>
</dbReference>
<organism evidence="3 4">
    <name type="scientific">Pelobates cultripes</name>
    <name type="common">Western spadefoot toad</name>
    <dbReference type="NCBI Taxonomy" id="61616"/>
    <lineage>
        <taxon>Eukaryota</taxon>
        <taxon>Metazoa</taxon>
        <taxon>Chordata</taxon>
        <taxon>Craniata</taxon>
        <taxon>Vertebrata</taxon>
        <taxon>Euteleostomi</taxon>
        <taxon>Amphibia</taxon>
        <taxon>Batrachia</taxon>
        <taxon>Anura</taxon>
        <taxon>Pelobatoidea</taxon>
        <taxon>Pelobatidae</taxon>
        <taxon>Pelobates</taxon>
    </lineage>
</organism>
<dbReference type="EMBL" id="OW240916">
    <property type="protein sequence ID" value="CAH2292698.1"/>
    <property type="molecule type" value="Genomic_DNA"/>
</dbReference>
<keyword evidence="1" id="KW-0963">Cytoplasm</keyword>
<dbReference type="PANTHER" id="PTHR11830">
    <property type="entry name" value="40S RIBOSOMAL PROTEIN S3A"/>
    <property type="match status" value="1"/>
</dbReference>
<dbReference type="GO" id="GO:0016579">
    <property type="term" value="P:protein deubiquitination"/>
    <property type="evidence" value="ECO:0007669"/>
    <property type="project" value="InterPro"/>
</dbReference>
<proteinExistence type="predicted"/>
<sequence>MSSTLKPQRPFIVLREFTAGRHKVFAGSMGVLLDNDHSRGRILDLPNRPEVTVKRNLVRVLGKRDSAFLYGIGVPQRRLNLLNNEKLLQAICGMQINDVVRIRFQGYASVGVVNAIWELSDKSRLSDLTKLLTEVELLMSAICKKNPRSGRPDGECTNNLTKPLKVNAGEILSVSSNVRYHLYYSDTRPGVDERDIHSALDDVLIDIPPVRECDVLEKMVGLRRGIQGHHNSCYLDTTLFSLFTFSSVLDHILQSPEVCDAKVQRILRQDIVNPLRRNGFVHAESVMKLRKLLRCETFVTEEKDPEEFLNALLHEVLAVEPLMKIRCNDKTQESNIYQIIVERDGTLKVPSVQTLMERSFRFYDDLKFEKAPSCLILQMPRFGKKFKMFPFIIPSLELDITNMLYTRSKVCCVCLGVAEYECTQCLADPLTTDGHIRQFCQQCERQVHSQKQLNDHSPLRLDTQTDGSLPLQKLQLLAVLCIKTSHFISFVKYGPSKHSWVFFDSMAGKTGNEIGTNVPLVRSCPQLGDYLSMSEEQFQRVDFSKMDSLCRRFFSDSYMCIYQYPEHGAQNG</sequence>
<dbReference type="InterPro" id="IPR028889">
    <property type="entry name" value="USP"/>
</dbReference>
<dbReference type="AlphaFoldDB" id="A0AAD1S6Y1"/>
<protein>
    <recommendedName>
        <fullName evidence="2">USP domain-containing protein</fullName>
    </recommendedName>
</protein>
<dbReference type="InterPro" id="IPR001394">
    <property type="entry name" value="Peptidase_C19_UCH"/>
</dbReference>
<dbReference type="SUPFAM" id="SSF54001">
    <property type="entry name" value="Cysteine proteinases"/>
    <property type="match status" value="1"/>
</dbReference>
<evidence type="ECO:0000313" key="4">
    <source>
        <dbReference type="Proteomes" id="UP001295444"/>
    </source>
</evidence>
<dbReference type="GO" id="GO:0004843">
    <property type="term" value="F:cysteine-type deubiquitinase activity"/>
    <property type="evidence" value="ECO:0007669"/>
    <property type="project" value="InterPro"/>
</dbReference>
<evidence type="ECO:0000259" key="2">
    <source>
        <dbReference type="PROSITE" id="PS50235"/>
    </source>
</evidence>
<feature type="domain" description="USP" evidence="2">
    <location>
        <begin position="224"/>
        <end position="533"/>
    </location>
</feature>
<dbReference type="PROSITE" id="PS50235">
    <property type="entry name" value="USP_3"/>
    <property type="match status" value="1"/>
</dbReference>
<name>A0AAD1S6Y1_PELCU</name>
<evidence type="ECO:0000313" key="3">
    <source>
        <dbReference type="EMBL" id="CAH2292698.1"/>
    </source>
</evidence>
<reference evidence="3" key="1">
    <citation type="submission" date="2022-03" db="EMBL/GenBank/DDBJ databases">
        <authorList>
            <person name="Alioto T."/>
            <person name="Alioto T."/>
            <person name="Gomez Garrido J."/>
        </authorList>
    </citation>
    <scope>NUCLEOTIDE SEQUENCE</scope>
</reference>
<dbReference type="Proteomes" id="UP001295444">
    <property type="component" value="Chromosome 05"/>
</dbReference>